<feature type="coiled-coil region" evidence="1">
    <location>
        <begin position="80"/>
        <end position="125"/>
    </location>
</feature>
<proteinExistence type="predicted"/>
<evidence type="ECO:0000313" key="2">
    <source>
        <dbReference type="EMBL" id="MFC5541121.1"/>
    </source>
</evidence>
<comment type="caution">
    <text evidence="2">The sequence shown here is derived from an EMBL/GenBank/DDBJ whole genome shotgun (WGS) entry which is preliminary data.</text>
</comment>
<evidence type="ECO:0000313" key="3">
    <source>
        <dbReference type="Proteomes" id="UP001595978"/>
    </source>
</evidence>
<accession>A0ABW0R8Q7</accession>
<keyword evidence="3" id="KW-1185">Reference proteome</keyword>
<dbReference type="EMBL" id="JBHSNQ010000048">
    <property type="protein sequence ID" value="MFC5541121.1"/>
    <property type="molecule type" value="Genomic_DNA"/>
</dbReference>
<evidence type="ECO:0000256" key="1">
    <source>
        <dbReference type="SAM" id="Coils"/>
    </source>
</evidence>
<sequence length="150" mass="17215">MTQSSFDVFTLWKEIYNKTESVWQETIQETLEKKSFAESLGQIQSQYVQYQELVNKMTESYLKQANIPTRDEIANVASLIINVDSKIDQLEDEYDLQREKIQKEIDSLKKSVSSLEKKLDKVIDLLTKTLELAEESKASVAATANKTVSK</sequence>
<keyword evidence="1" id="KW-0175">Coiled coil</keyword>
<gene>
    <name evidence="2" type="ORF">ACFPOH_04930</name>
</gene>
<name>A0ABW0R8Q7_9BACL</name>
<dbReference type="Proteomes" id="UP001595978">
    <property type="component" value="Unassembled WGS sequence"/>
</dbReference>
<organism evidence="2 3">
    <name type="scientific">Ureibacillus suwonensis</name>
    <dbReference type="NCBI Taxonomy" id="313007"/>
    <lineage>
        <taxon>Bacteria</taxon>
        <taxon>Bacillati</taxon>
        <taxon>Bacillota</taxon>
        <taxon>Bacilli</taxon>
        <taxon>Bacillales</taxon>
        <taxon>Caryophanaceae</taxon>
        <taxon>Ureibacillus</taxon>
    </lineage>
</organism>
<reference evidence="3" key="1">
    <citation type="journal article" date="2019" name="Int. J. Syst. Evol. Microbiol.">
        <title>The Global Catalogue of Microorganisms (GCM) 10K type strain sequencing project: providing services to taxonomists for standard genome sequencing and annotation.</title>
        <authorList>
            <consortium name="The Broad Institute Genomics Platform"/>
            <consortium name="The Broad Institute Genome Sequencing Center for Infectious Disease"/>
            <person name="Wu L."/>
            <person name="Ma J."/>
        </authorList>
    </citation>
    <scope>NUCLEOTIDE SEQUENCE [LARGE SCALE GENOMIC DNA]</scope>
    <source>
        <strain evidence="3">CCUG 56331</strain>
    </source>
</reference>
<protein>
    <submittedName>
        <fullName evidence="2">Polyhydroxyalkanoate biosynthesis repressor PhaR</fullName>
    </submittedName>
</protein>
<dbReference type="RefSeq" id="WP_342469741.1">
    <property type="nucleotide sequence ID" value="NZ_JBHSNQ010000048.1"/>
</dbReference>